<evidence type="ECO:0000256" key="1">
    <source>
        <dbReference type="SAM" id="Phobius"/>
    </source>
</evidence>
<feature type="non-terminal residue" evidence="2">
    <location>
        <position position="1"/>
    </location>
</feature>
<name>A0A381PXB0_9ZZZZ</name>
<evidence type="ECO:0000313" key="2">
    <source>
        <dbReference type="EMBL" id="SUZ71716.1"/>
    </source>
</evidence>
<dbReference type="Pfam" id="PF10023">
    <property type="entry name" value="Aminopep"/>
    <property type="match status" value="1"/>
</dbReference>
<evidence type="ECO:0008006" key="3">
    <source>
        <dbReference type="Google" id="ProtNLM"/>
    </source>
</evidence>
<keyword evidence="1" id="KW-0812">Transmembrane</keyword>
<gene>
    <name evidence="2" type="ORF">METZ01_LOCUS24570</name>
</gene>
<sequence>VRSEIKIFLTLGAVFFLSSCSELGYYWQAASGHLELLNRKQDIQELLESPETSAELKRKLKLVESVRTFASGRMGLPDNAAYTAYVDLGRPFVTMVVTAALPLELKAQQWCYWFVGCQEYRGYFDEADAEVFALEMKEQKLDVSVGGVSAYSTLGWLNKPWLPNYFSDPVLSTFLLKNDAELIATLIHEMAHQIVYVNNDTAFNESFAVFVEQEGLRQFLDEAENSKFIEGKVEKTYQWYLSARKDRILFRKLVKTTFDKMEILFAKNFPDSEKLQKKQQLFNELRENYMSRKEEFQVLSYGNWFAKKLNNSHLLGVQRYHSQVEKFSLLFEEHGQQWPQFFEAVRKLSKL</sequence>
<protein>
    <recommendedName>
        <fullName evidence="3">Aminopeptidase</fullName>
    </recommendedName>
</protein>
<feature type="transmembrane region" description="Helical" evidence="1">
    <location>
        <begin position="7"/>
        <end position="27"/>
    </location>
</feature>
<dbReference type="InterPro" id="IPR014553">
    <property type="entry name" value="Aminopept"/>
</dbReference>
<dbReference type="PIRSF" id="PIRSF029285">
    <property type="entry name" value="Aminopept"/>
    <property type="match status" value="1"/>
</dbReference>
<accession>A0A381PXB0</accession>
<keyword evidence="1" id="KW-1133">Transmembrane helix</keyword>
<keyword evidence="1" id="KW-0472">Membrane</keyword>
<organism evidence="2">
    <name type="scientific">marine metagenome</name>
    <dbReference type="NCBI Taxonomy" id="408172"/>
    <lineage>
        <taxon>unclassified sequences</taxon>
        <taxon>metagenomes</taxon>
        <taxon>ecological metagenomes</taxon>
    </lineage>
</organism>
<reference evidence="2" key="1">
    <citation type="submission" date="2018-05" db="EMBL/GenBank/DDBJ databases">
        <authorList>
            <person name="Lanie J.A."/>
            <person name="Ng W.-L."/>
            <person name="Kazmierczak K.M."/>
            <person name="Andrzejewski T.M."/>
            <person name="Davidsen T.M."/>
            <person name="Wayne K.J."/>
            <person name="Tettelin H."/>
            <person name="Glass J.I."/>
            <person name="Rusch D."/>
            <person name="Podicherti R."/>
            <person name="Tsui H.-C.T."/>
            <person name="Winkler M.E."/>
        </authorList>
    </citation>
    <scope>NUCLEOTIDE SEQUENCE</scope>
</reference>
<dbReference type="AlphaFoldDB" id="A0A381PXB0"/>
<dbReference type="EMBL" id="UINC01001130">
    <property type="protein sequence ID" value="SUZ71716.1"/>
    <property type="molecule type" value="Genomic_DNA"/>
</dbReference>
<proteinExistence type="predicted"/>